<accession>A0AAV8UTP5</accession>
<evidence type="ECO:0000256" key="1">
    <source>
        <dbReference type="ARBA" id="ARBA00022801"/>
    </source>
</evidence>
<dbReference type="SUPFAM" id="SSF55811">
    <property type="entry name" value="Nudix"/>
    <property type="match status" value="1"/>
</dbReference>
<reference evidence="3 4" key="1">
    <citation type="journal article" date="2023" name="Nat. Commun.">
        <title>Origin of minicircular mitochondrial genomes in red algae.</title>
        <authorList>
            <person name="Lee Y."/>
            <person name="Cho C.H."/>
            <person name="Lee Y.M."/>
            <person name="Park S.I."/>
            <person name="Yang J.H."/>
            <person name="West J.A."/>
            <person name="Bhattacharya D."/>
            <person name="Yoon H.S."/>
        </authorList>
    </citation>
    <scope>NUCLEOTIDE SEQUENCE [LARGE SCALE GENOMIC DNA]</scope>
    <source>
        <strain evidence="3 4">CCMP1338</strain>
        <tissue evidence="3">Whole cell</tissue>
    </source>
</reference>
<dbReference type="InterPro" id="IPR015797">
    <property type="entry name" value="NUDIX_hydrolase-like_dom_sf"/>
</dbReference>
<keyword evidence="4" id="KW-1185">Reference proteome</keyword>
<dbReference type="Proteomes" id="UP001157974">
    <property type="component" value="Unassembled WGS sequence"/>
</dbReference>
<dbReference type="PROSITE" id="PS00893">
    <property type="entry name" value="NUDIX_BOX"/>
    <property type="match status" value="1"/>
</dbReference>
<organism evidence="3 4">
    <name type="scientific">Rhodosorus marinus</name>
    <dbReference type="NCBI Taxonomy" id="101924"/>
    <lineage>
        <taxon>Eukaryota</taxon>
        <taxon>Rhodophyta</taxon>
        <taxon>Stylonematophyceae</taxon>
        <taxon>Stylonematales</taxon>
        <taxon>Stylonemataceae</taxon>
        <taxon>Rhodosorus</taxon>
    </lineage>
</organism>
<dbReference type="PANTHER" id="PTHR43222:SF2">
    <property type="entry name" value="NUDIX HYDROLASE 23, CHLOROPLASTIC"/>
    <property type="match status" value="1"/>
</dbReference>
<sequence>MTADRSRVLLVKRSIPPVGKWTIPAGFMEIGENSSDGAIRETKEEANADVTITSVIAVYNILAAAQVQIMYLAYLLDEHVEAGSETSEARLFAWDEVPWDSLAFATVTWALEYARSNLSNIDNVHPQLRTKQMDGSYIEA</sequence>
<keyword evidence="1" id="KW-0378">Hydrolase</keyword>
<comment type="caution">
    <text evidence="3">The sequence shown here is derived from an EMBL/GenBank/DDBJ whole genome shotgun (WGS) entry which is preliminary data.</text>
</comment>
<dbReference type="AlphaFoldDB" id="A0AAV8UTP5"/>
<feature type="domain" description="Nudix hydrolase" evidence="2">
    <location>
        <begin position="1"/>
        <end position="118"/>
    </location>
</feature>
<dbReference type="InterPro" id="IPR020084">
    <property type="entry name" value="NUDIX_hydrolase_CS"/>
</dbReference>
<evidence type="ECO:0000259" key="2">
    <source>
        <dbReference type="PROSITE" id="PS51462"/>
    </source>
</evidence>
<dbReference type="EMBL" id="JAMWBK010000004">
    <property type="protein sequence ID" value="KAJ8905925.1"/>
    <property type="molecule type" value="Genomic_DNA"/>
</dbReference>
<evidence type="ECO:0000313" key="3">
    <source>
        <dbReference type="EMBL" id="KAJ8905925.1"/>
    </source>
</evidence>
<dbReference type="InterPro" id="IPR000086">
    <property type="entry name" value="NUDIX_hydrolase_dom"/>
</dbReference>
<gene>
    <name evidence="3" type="ORF">NDN08_002426</name>
</gene>
<name>A0AAV8UTP5_9RHOD</name>
<dbReference type="PANTHER" id="PTHR43222">
    <property type="entry name" value="NUDIX HYDROLASE 23"/>
    <property type="match status" value="1"/>
</dbReference>
<protein>
    <recommendedName>
        <fullName evidence="2">Nudix hydrolase domain-containing protein</fullName>
    </recommendedName>
</protein>
<dbReference type="PROSITE" id="PS51462">
    <property type="entry name" value="NUDIX"/>
    <property type="match status" value="1"/>
</dbReference>
<dbReference type="Gene3D" id="3.90.79.10">
    <property type="entry name" value="Nucleoside Triphosphate Pyrophosphohydrolase"/>
    <property type="match status" value="1"/>
</dbReference>
<dbReference type="Pfam" id="PF00293">
    <property type="entry name" value="NUDIX"/>
    <property type="match status" value="1"/>
</dbReference>
<evidence type="ECO:0000313" key="4">
    <source>
        <dbReference type="Proteomes" id="UP001157974"/>
    </source>
</evidence>
<proteinExistence type="predicted"/>
<dbReference type="GO" id="GO:0016787">
    <property type="term" value="F:hydrolase activity"/>
    <property type="evidence" value="ECO:0007669"/>
    <property type="project" value="UniProtKB-KW"/>
</dbReference>